<evidence type="ECO:0000313" key="1">
    <source>
        <dbReference type="EMBL" id="TFI57548.1"/>
    </source>
</evidence>
<evidence type="ECO:0000313" key="2">
    <source>
        <dbReference type="Proteomes" id="UP000298213"/>
    </source>
</evidence>
<reference evidence="1 2" key="1">
    <citation type="submission" date="2019-03" db="EMBL/GenBank/DDBJ databases">
        <title>Genome sequence of Sphingomonas sp. 17J27-24.</title>
        <authorList>
            <person name="Kim M."/>
            <person name="Maeng S."/>
            <person name="Sathiyaraj S."/>
        </authorList>
    </citation>
    <scope>NUCLEOTIDE SEQUENCE [LARGE SCALE GENOMIC DNA]</scope>
    <source>
        <strain evidence="1 2">17J27-24</strain>
    </source>
</reference>
<dbReference type="PROSITE" id="PS51257">
    <property type="entry name" value="PROKAR_LIPOPROTEIN"/>
    <property type="match status" value="1"/>
</dbReference>
<organism evidence="1 2">
    <name type="scientific">Sphingomonas parva</name>
    <dbReference type="NCBI Taxonomy" id="2555898"/>
    <lineage>
        <taxon>Bacteria</taxon>
        <taxon>Pseudomonadati</taxon>
        <taxon>Pseudomonadota</taxon>
        <taxon>Alphaproteobacteria</taxon>
        <taxon>Sphingomonadales</taxon>
        <taxon>Sphingomonadaceae</taxon>
        <taxon>Sphingomonas</taxon>
    </lineage>
</organism>
<dbReference type="RefSeq" id="WP_135087975.1">
    <property type="nucleotide sequence ID" value="NZ_SPDV01000029.1"/>
</dbReference>
<accession>A0A4Y8ZNG8</accession>
<comment type="caution">
    <text evidence="1">The sequence shown here is derived from an EMBL/GenBank/DDBJ whole genome shotgun (WGS) entry which is preliminary data.</text>
</comment>
<dbReference type="EMBL" id="SPDV01000029">
    <property type="protein sequence ID" value="TFI57548.1"/>
    <property type="molecule type" value="Genomic_DNA"/>
</dbReference>
<proteinExistence type="predicted"/>
<keyword evidence="2" id="KW-1185">Reference proteome</keyword>
<sequence length="122" mass="13297">MKIGAGLVLFACLLGACEKDSLSSAEASEAAKQHVREQLGLASGAALFSNVYVGDPVDGEPVLCGTVSGKREDGTIITPRRFAISTENPRWLLFETVDRQPLPSRPDKFIEWHTTCFNEEET</sequence>
<dbReference type="Proteomes" id="UP000298213">
    <property type="component" value="Unassembled WGS sequence"/>
</dbReference>
<name>A0A4Y8ZNG8_9SPHN</name>
<protein>
    <submittedName>
        <fullName evidence="1">Uncharacterized protein</fullName>
    </submittedName>
</protein>
<gene>
    <name evidence="1" type="ORF">E2493_14345</name>
</gene>
<dbReference type="AlphaFoldDB" id="A0A4Y8ZNG8"/>